<dbReference type="Proteomes" id="UP001499951">
    <property type="component" value="Unassembled WGS sequence"/>
</dbReference>
<dbReference type="Pfam" id="PF06452">
    <property type="entry name" value="CBM9_1"/>
    <property type="match status" value="1"/>
</dbReference>
<keyword evidence="3" id="KW-1185">Reference proteome</keyword>
<dbReference type="SUPFAM" id="SSF49344">
    <property type="entry name" value="CBD9-like"/>
    <property type="match status" value="1"/>
</dbReference>
<dbReference type="InterPro" id="IPR010502">
    <property type="entry name" value="Carb-bd_dom_fam9"/>
</dbReference>
<gene>
    <name evidence="2" type="ORF">GCM10008942_21190</name>
</gene>
<accession>A0ABN1ES33</accession>
<evidence type="ECO:0000313" key="3">
    <source>
        <dbReference type="Proteomes" id="UP001499951"/>
    </source>
</evidence>
<reference evidence="2 3" key="1">
    <citation type="journal article" date="2019" name="Int. J. Syst. Evol. Microbiol.">
        <title>The Global Catalogue of Microorganisms (GCM) 10K type strain sequencing project: providing services to taxonomists for standard genome sequencing and annotation.</title>
        <authorList>
            <consortium name="The Broad Institute Genomics Platform"/>
            <consortium name="The Broad Institute Genome Sequencing Center for Infectious Disease"/>
            <person name="Wu L."/>
            <person name="Ma J."/>
        </authorList>
    </citation>
    <scope>NUCLEOTIDE SEQUENCE [LARGE SCALE GENOMIC DNA]</scope>
    <source>
        <strain evidence="2 3">JCM 15089</strain>
    </source>
</reference>
<proteinExistence type="predicted"/>
<dbReference type="CDD" id="cd09618">
    <property type="entry name" value="CBM9_like_2"/>
    <property type="match status" value="1"/>
</dbReference>
<organism evidence="2 3">
    <name type="scientific">Rhizomicrobium electricum</name>
    <dbReference type="NCBI Taxonomy" id="480070"/>
    <lineage>
        <taxon>Bacteria</taxon>
        <taxon>Pseudomonadati</taxon>
        <taxon>Pseudomonadota</taxon>
        <taxon>Alphaproteobacteria</taxon>
        <taxon>Micropepsales</taxon>
        <taxon>Micropepsaceae</taxon>
        <taxon>Rhizomicrobium</taxon>
    </lineage>
</organism>
<protein>
    <recommendedName>
        <fullName evidence="1">Carbohydrate-binding domain-containing protein</fullName>
    </recommendedName>
</protein>
<evidence type="ECO:0000259" key="1">
    <source>
        <dbReference type="Pfam" id="PF06452"/>
    </source>
</evidence>
<evidence type="ECO:0000313" key="2">
    <source>
        <dbReference type="EMBL" id="GAA0572246.1"/>
    </source>
</evidence>
<dbReference type="EMBL" id="BAAADD010000005">
    <property type="protein sequence ID" value="GAA0572246.1"/>
    <property type="molecule type" value="Genomic_DNA"/>
</dbReference>
<comment type="caution">
    <text evidence="2">The sequence shown here is derived from an EMBL/GenBank/DDBJ whole genome shotgun (WGS) entry which is preliminary data.</text>
</comment>
<name>A0ABN1ES33_9PROT</name>
<sequence>MATAGAASAQTPRDFGTWRPSAAATRIATNEAPAIDGDVSDKVWAKAPAISEFYQLEPSEGAPADERTVVRVLYDENNLYFAIEADDPSPVTARIKQRDGGIDVDDIIRIYLDPDMSRRNGYMFEVNPLGARREGLIQNNADVIYQWNTLWNAKARITPKGWTAEVIIPFRSISYGHNADWGFDLFRLVRKKNERIRWSSINKAIVSQDISRSGTLAGIDGVQDGLGIDVQAFGLARYRKTWDTPGKDTGVSFRPSGNLFYKITPSLTGTLTYNTDFSDAPLDTRKVNIGRFSLFYPERRDFFLQDAAAFEFGGAPLNVNNDPNAAPFFSRRIGIVNGQPVNILGGAKLSGDVDGYGIGALSVMTAGGEGVGEQMLSVARVTAPVLDESKVGFVFTNGDPTGRSDNTVGGLDFQYRKSNFLGDKQIRGDFYYQHSSSSTSGDGDAFGGQIELPNEPWATYFRFKQVGSNFDPALGFVSRPGIREYQTRVAYKERLSGSALRWWEFGLWADTVTDLHDKWQSGTPLNPFFSFYLNSGDNGWAEMWEEHEITPEFTLPHDIVVPAGEYTFTTWHAHFESAPARLISTVADVQYGKYYGGKLLQTDMTVNVNPNETVSLGLRHVLQEMKMPNGNVTIQVGSVDASFNFTPDMYVRGQLQYDNISKAVGLSVRYRWEFAPGTEFLVVAGDDATLDGHHYQSHVSQLSLRLGKTFRL</sequence>
<feature type="domain" description="Carbohydrate-binding" evidence="1">
    <location>
        <begin position="35"/>
        <end position="201"/>
    </location>
</feature>
<dbReference type="Gene3D" id="2.60.40.1190">
    <property type="match status" value="1"/>
</dbReference>